<dbReference type="RefSeq" id="WP_173151304.1">
    <property type="nucleotide sequence ID" value="NZ_BAAALX010000009.1"/>
</dbReference>
<organism evidence="1 2">
    <name type="scientific">Brevibacterium permense</name>
    <dbReference type="NCBI Taxonomy" id="234834"/>
    <lineage>
        <taxon>Bacteria</taxon>
        <taxon>Bacillati</taxon>
        <taxon>Actinomycetota</taxon>
        <taxon>Actinomycetes</taxon>
        <taxon>Micrococcales</taxon>
        <taxon>Brevibacteriaceae</taxon>
        <taxon>Brevibacterium</taxon>
    </lineage>
</organism>
<accession>A0ABN2A943</accession>
<reference evidence="1 2" key="1">
    <citation type="journal article" date="2019" name="Int. J. Syst. Evol. Microbiol.">
        <title>The Global Catalogue of Microorganisms (GCM) 10K type strain sequencing project: providing services to taxonomists for standard genome sequencing and annotation.</title>
        <authorList>
            <consortium name="The Broad Institute Genomics Platform"/>
            <consortium name="The Broad Institute Genome Sequencing Center for Infectious Disease"/>
            <person name="Wu L."/>
            <person name="Ma J."/>
        </authorList>
    </citation>
    <scope>NUCLEOTIDE SEQUENCE [LARGE SCALE GENOMIC DNA]</scope>
    <source>
        <strain evidence="1 2">JCM 13318</strain>
    </source>
</reference>
<sequence length="90" mass="9937">MSLSFAISLFTILVSAASVAMVVRLRRVYRRRVLELEAKLAAHELSEALRGGLAAALAARAGADLVEPIRVEDIKYGDKMCWHPEDMSDH</sequence>
<proteinExistence type="predicted"/>
<evidence type="ECO:0000313" key="1">
    <source>
        <dbReference type="EMBL" id="GAA1513662.1"/>
    </source>
</evidence>
<dbReference type="Proteomes" id="UP001500177">
    <property type="component" value="Unassembled WGS sequence"/>
</dbReference>
<keyword evidence="2" id="KW-1185">Reference proteome</keyword>
<dbReference type="EMBL" id="BAAALX010000009">
    <property type="protein sequence ID" value="GAA1513662.1"/>
    <property type="molecule type" value="Genomic_DNA"/>
</dbReference>
<protein>
    <submittedName>
        <fullName evidence="1">Uncharacterized protein</fullName>
    </submittedName>
</protein>
<comment type="caution">
    <text evidence="1">The sequence shown here is derived from an EMBL/GenBank/DDBJ whole genome shotgun (WGS) entry which is preliminary data.</text>
</comment>
<gene>
    <name evidence="1" type="ORF">GCM10009690_15740</name>
</gene>
<name>A0ABN2A943_9MICO</name>
<evidence type="ECO:0000313" key="2">
    <source>
        <dbReference type="Proteomes" id="UP001500177"/>
    </source>
</evidence>